<organism evidence="1 2">
    <name type="scientific">Sphingobacterium thalpophilum</name>
    <dbReference type="NCBI Taxonomy" id="259"/>
    <lineage>
        <taxon>Bacteria</taxon>
        <taxon>Pseudomonadati</taxon>
        <taxon>Bacteroidota</taxon>
        <taxon>Sphingobacteriia</taxon>
        <taxon>Sphingobacteriales</taxon>
        <taxon>Sphingobacteriaceae</taxon>
        <taxon>Sphingobacterium</taxon>
    </lineage>
</organism>
<dbReference type="KEGG" id="stha:NCTC11429_01720"/>
<dbReference type="RefSeq" id="WP_028070993.1">
    <property type="nucleotide sequence ID" value="NZ_JALHSB010000015.1"/>
</dbReference>
<accession>A0A4U9UWC1</accession>
<dbReference type="AlphaFoldDB" id="A0A4U9UWC1"/>
<protein>
    <submittedName>
        <fullName evidence="1">Uncharacterized protein</fullName>
    </submittedName>
</protein>
<dbReference type="Proteomes" id="UP000308196">
    <property type="component" value="Chromosome"/>
</dbReference>
<reference evidence="1 2" key="1">
    <citation type="submission" date="2019-05" db="EMBL/GenBank/DDBJ databases">
        <authorList>
            <consortium name="Pathogen Informatics"/>
        </authorList>
    </citation>
    <scope>NUCLEOTIDE SEQUENCE [LARGE SCALE GENOMIC DNA]</scope>
    <source>
        <strain evidence="1 2">NCTC11429</strain>
    </source>
</reference>
<dbReference type="GeneID" id="78462474"/>
<evidence type="ECO:0000313" key="2">
    <source>
        <dbReference type="Proteomes" id="UP000308196"/>
    </source>
</evidence>
<dbReference type="STRING" id="1123265.GCA_000686625_04371"/>
<dbReference type="EMBL" id="LR590484">
    <property type="protein sequence ID" value="VTR36582.1"/>
    <property type="molecule type" value="Genomic_DNA"/>
</dbReference>
<proteinExistence type="predicted"/>
<gene>
    <name evidence="1" type="ORF">NCTC11429_01720</name>
</gene>
<name>A0A4U9UWC1_9SPHI</name>
<sequence>MGLQYIPESIVAQLNLELADVGGHANINWGQSINVPQGSMSHIDVANRVRAAASRVQGTVQCVNSFNIIELNVGGGCPTGDGGSTGVGGGDDGDSIVKHQLDDYPCAVSLIDYFTQSESKLSQLLNGLFGGNQTRINLTFHAKDYTNPLQDGGLRGGQGIHPNNAHVDLSKFILQNSTQEYLLTTMYHEVWHAYLGAEKYRLGASQFNIRYPEIQYYQSPDGSKYLYRNDGMHSRFDTFMELMKAELKAFNPNLSDNVIHVLVTTGIIENRLPNDIILNQNERDVTKNKNKGQRCP</sequence>
<evidence type="ECO:0000313" key="1">
    <source>
        <dbReference type="EMBL" id="VTR36582.1"/>
    </source>
</evidence>